<dbReference type="Gene3D" id="3.40.50.11890">
    <property type="match status" value="1"/>
</dbReference>
<dbReference type="AlphaFoldDB" id="A0A9W6LM48"/>
<dbReference type="Proteomes" id="UP001144471">
    <property type="component" value="Unassembled WGS sequence"/>
</dbReference>
<organism evidence="2 3">
    <name type="scientific">Propionigenium maris DSM 9537</name>
    <dbReference type="NCBI Taxonomy" id="1123000"/>
    <lineage>
        <taxon>Bacteria</taxon>
        <taxon>Fusobacteriati</taxon>
        <taxon>Fusobacteriota</taxon>
        <taxon>Fusobacteriia</taxon>
        <taxon>Fusobacteriales</taxon>
        <taxon>Fusobacteriaceae</taxon>
        <taxon>Propionigenium</taxon>
    </lineage>
</organism>
<comment type="caution">
    <text evidence="2">The sequence shown here is derived from an EMBL/GenBank/DDBJ whole genome shotgun (WGS) entry which is preliminary data.</text>
</comment>
<dbReference type="PANTHER" id="PTHR30548">
    <property type="entry name" value="2-HYDROXYGLUTARYL-COA DEHYDRATASE, D-COMPONENT-RELATED"/>
    <property type="match status" value="1"/>
</dbReference>
<dbReference type="Gene3D" id="3.40.50.11900">
    <property type="match status" value="1"/>
</dbReference>
<evidence type="ECO:0000256" key="1">
    <source>
        <dbReference type="ARBA" id="ARBA00005806"/>
    </source>
</evidence>
<keyword evidence="3" id="KW-1185">Reference proteome</keyword>
<sequence>MNDLPEKFEEFEDARRNGFLTVKNLKDDGKNIVGMFCAYTPKEVIYAAGAYPVSLCATSEETIPDAEKHLPKNLCPLIKASYGYALTDKCPYMYFSDMVVGETTCDGKKKMYELLGEIKDTHVMQLPQTQDKDHAMKVWRSEVEFFIEKLEKKFGVKVTEDNLKEAIKLTNEERILLKEFYGLGKLTPPPVTGYEMFQVLNGANYTFDKAQQNARLRTIIDDLKRKHEDGESQVSVDAPRIIITGCPIGGVADKIIKTIEDAGAVVVANENCSGAKNLEELIDESTDPVDAIAKKYLNIPCSVMTPNNGRGELLKKMVEEYRADGVIDVILQACHTYNVETHQMKNVVTKEGKKSYMSIETGYSPSDLGQIKTRIEAFLELL</sequence>
<dbReference type="EMBL" id="BSDY01000002">
    <property type="protein sequence ID" value="GLI55068.1"/>
    <property type="molecule type" value="Genomic_DNA"/>
</dbReference>
<gene>
    <name evidence="2" type="ORF">PM10SUCC1_05830</name>
</gene>
<dbReference type="RefSeq" id="WP_281833309.1">
    <property type="nucleotide sequence ID" value="NZ_BSDY01000002.1"/>
</dbReference>
<dbReference type="NCBIfam" id="NF040772">
    <property type="entry name" value="double_cubane"/>
    <property type="match status" value="1"/>
</dbReference>
<name>A0A9W6LM48_9FUSO</name>
<evidence type="ECO:0000313" key="3">
    <source>
        <dbReference type="Proteomes" id="UP001144471"/>
    </source>
</evidence>
<dbReference type="PANTHER" id="PTHR30548:SF6">
    <property type="entry name" value="DEHYDRATASE SUBUNIT YJIM-RELATED"/>
    <property type="match status" value="1"/>
</dbReference>
<accession>A0A9W6LM48</accession>
<evidence type="ECO:0000313" key="2">
    <source>
        <dbReference type="EMBL" id="GLI55068.1"/>
    </source>
</evidence>
<comment type="similarity">
    <text evidence="1">Belongs to the FldB/FldC dehydratase alpha/beta subunit family.</text>
</comment>
<dbReference type="InterPro" id="IPR010327">
    <property type="entry name" value="FldB/FldC_alpha/beta"/>
</dbReference>
<dbReference type="InterPro" id="IPR047678">
    <property type="entry name" value="YjiM-like"/>
</dbReference>
<reference evidence="2" key="1">
    <citation type="submission" date="2022-12" db="EMBL/GenBank/DDBJ databases">
        <title>Reference genome sequencing for broad-spectrum identification of bacterial and archaeal isolates by mass spectrometry.</title>
        <authorList>
            <person name="Sekiguchi Y."/>
            <person name="Tourlousse D.M."/>
        </authorList>
    </citation>
    <scope>NUCLEOTIDE SEQUENCE</scope>
    <source>
        <strain evidence="2">10succ1</strain>
    </source>
</reference>
<proteinExistence type="inferred from homology"/>
<protein>
    <submittedName>
        <fullName evidence="2">2-hydroxyglutaryl-CoA dehydratase</fullName>
    </submittedName>
</protein>
<dbReference type="Gene3D" id="1.20.1270.370">
    <property type="match status" value="1"/>
</dbReference>
<dbReference type="Pfam" id="PF06050">
    <property type="entry name" value="HGD-D"/>
    <property type="match status" value="1"/>
</dbReference>